<evidence type="ECO:0000313" key="4">
    <source>
        <dbReference type="Proteomes" id="UP000507470"/>
    </source>
</evidence>
<accession>A0A6J8EMU4</accession>
<organism evidence="3 4">
    <name type="scientific">Mytilus coruscus</name>
    <name type="common">Sea mussel</name>
    <dbReference type="NCBI Taxonomy" id="42192"/>
    <lineage>
        <taxon>Eukaryota</taxon>
        <taxon>Metazoa</taxon>
        <taxon>Spiralia</taxon>
        <taxon>Lophotrochozoa</taxon>
        <taxon>Mollusca</taxon>
        <taxon>Bivalvia</taxon>
        <taxon>Autobranchia</taxon>
        <taxon>Pteriomorphia</taxon>
        <taxon>Mytilida</taxon>
        <taxon>Mytiloidea</taxon>
        <taxon>Mytilidae</taxon>
        <taxon>Mytilinae</taxon>
        <taxon>Mytilus</taxon>
    </lineage>
</organism>
<protein>
    <submittedName>
        <fullName evidence="3">Uncharacterized protein</fullName>
    </submittedName>
</protein>
<evidence type="ECO:0000256" key="2">
    <source>
        <dbReference type="SAM" id="Phobius"/>
    </source>
</evidence>
<feature type="region of interest" description="Disordered" evidence="1">
    <location>
        <begin position="205"/>
        <end position="234"/>
    </location>
</feature>
<feature type="transmembrane region" description="Helical" evidence="2">
    <location>
        <begin position="108"/>
        <end position="129"/>
    </location>
</feature>
<dbReference type="OrthoDB" id="6209859at2759"/>
<evidence type="ECO:0000313" key="3">
    <source>
        <dbReference type="EMBL" id="CAC5421196.1"/>
    </source>
</evidence>
<dbReference type="EMBL" id="CACVKT020009275">
    <property type="protein sequence ID" value="CAC5421196.1"/>
    <property type="molecule type" value="Genomic_DNA"/>
</dbReference>
<gene>
    <name evidence="3" type="ORF">MCOR_53337</name>
</gene>
<feature type="compositionally biased region" description="Basic and acidic residues" evidence="1">
    <location>
        <begin position="209"/>
        <end position="234"/>
    </location>
</feature>
<keyword evidence="2" id="KW-0472">Membrane</keyword>
<keyword evidence="4" id="KW-1185">Reference proteome</keyword>
<keyword evidence="2" id="KW-0812">Transmembrane</keyword>
<dbReference type="AlphaFoldDB" id="A0A6J8EMU4"/>
<reference evidence="3 4" key="1">
    <citation type="submission" date="2020-06" db="EMBL/GenBank/DDBJ databases">
        <authorList>
            <person name="Li R."/>
            <person name="Bekaert M."/>
        </authorList>
    </citation>
    <scope>NUCLEOTIDE SEQUENCE [LARGE SCALE GENOMIC DNA]</scope>
    <source>
        <strain evidence="4">wild</strain>
    </source>
</reference>
<evidence type="ECO:0000256" key="1">
    <source>
        <dbReference type="SAM" id="MobiDB-lite"/>
    </source>
</evidence>
<dbReference type="Proteomes" id="UP000507470">
    <property type="component" value="Unassembled WGS sequence"/>
</dbReference>
<name>A0A6J8EMU4_MYTCO</name>
<proteinExistence type="predicted"/>
<sequence length="287" mass="31467">MLTKLVLLSPRGSFTWMEAYDTCKASKGYLASEIGYNSTVDLPKSSSAWVGKVELASKWLQIIALGDRVEDKNIGWTNSLNECIAHYGTYFPDDFRQVCSYVGSPSSIIGGVVFGLIVLVIISIALANFKKRCVSICSLKSNTDVLEELSKNTSDEVGLDNNDDIENQTATKNEYSSSGNTINSTVKHSLDCENVQKSQHNIKKLQSGWKDENDTGEKGSDHIPVDEDGKVSGEQDHYQTSSYVATPLSKTLDGGSGFFFTAYTMHRIEKKSNASLDDSDFLGFSDS</sequence>
<keyword evidence="2" id="KW-1133">Transmembrane helix</keyword>